<dbReference type="RefSeq" id="WP_107219965.1">
    <property type="nucleotide sequence ID" value="NZ_CP028339.1"/>
</dbReference>
<protein>
    <submittedName>
        <fullName evidence="2">Uncharacterized protein</fullName>
    </submittedName>
</protein>
<dbReference type="Proteomes" id="UP000241885">
    <property type="component" value="Chromosome"/>
</dbReference>
<evidence type="ECO:0000313" key="2">
    <source>
        <dbReference type="EMBL" id="AVR87560.1"/>
    </source>
</evidence>
<evidence type="ECO:0000256" key="1">
    <source>
        <dbReference type="SAM" id="MobiDB-lite"/>
    </source>
</evidence>
<reference evidence="2 3" key="1">
    <citation type="submission" date="2018-03" db="EMBL/GenBank/DDBJ databases">
        <title>Complete genome sequence of Thauera aromatica, a model organism for studying aromatic compound degradation under denitrifying conditions.</title>
        <authorList>
            <person name="Lo H.-Y."/>
            <person name="Goris T."/>
            <person name="Boll M."/>
            <person name="Mueller J.A."/>
        </authorList>
    </citation>
    <scope>NUCLEOTIDE SEQUENCE [LARGE SCALE GENOMIC DNA]</scope>
    <source>
        <strain evidence="2 3">K172</strain>
    </source>
</reference>
<name>A0A2R4BJR0_THAAR</name>
<keyword evidence="3" id="KW-1185">Reference proteome</keyword>
<sequence>MRHRPLLFSVDALGLETWRSDRNGIARLARFAPGEHAAFATWLAGRRRGEACRMVVNFADESYEAEDLPRVRGADRRALHGRRLGAWFPHPAFARAQVLGPAGADAHLEHVLFSGLNRPEQLAPWLEAVHSAGLRLERVVPAAQLVAHLAPPSATPSAARLLVVFTRAGMRICEVHGKALHFSRLVGQCTLASARHGTQWVDEIGLTRSYILARGRIGADAALEATVLTPPGALTPADEAQARPGAASPPIHIAFPAPFAALRTCDEEGAPLTDGEFSGVLLHGLSSAPAALGWPPGSPAGAGQRHPTRRRTATLAAALALAGLALGAHPWWSAGQGAVDTAALPPPPGTAPNPSPLSPADSDTAPPATLPIMPPAETTAPTPPRRIDGILRRPDGRDFIWLDGRLLELDETALALAPGPSPSLTPRGAQRLRLHPGDYWPPADPGAATPPPGEPPDTLRIRIHVHRGEGR</sequence>
<feature type="compositionally biased region" description="Pro residues" evidence="1">
    <location>
        <begin position="442"/>
        <end position="455"/>
    </location>
</feature>
<proteinExistence type="predicted"/>
<dbReference type="KEGG" id="tak:Tharo_0618"/>
<feature type="region of interest" description="Disordered" evidence="1">
    <location>
        <begin position="338"/>
        <end position="391"/>
    </location>
</feature>
<dbReference type="EMBL" id="CP028339">
    <property type="protein sequence ID" value="AVR87560.1"/>
    <property type="molecule type" value="Genomic_DNA"/>
</dbReference>
<organism evidence="2 3">
    <name type="scientific">Thauera aromatica K172</name>
    <dbReference type="NCBI Taxonomy" id="44139"/>
    <lineage>
        <taxon>Bacteria</taxon>
        <taxon>Pseudomonadati</taxon>
        <taxon>Pseudomonadota</taxon>
        <taxon>Betaproteobacteria</taxon>
        <taxon>Rhodocyclales</taxon>
        <taxon>Zoogloeaceae</taxon>
        <taxon>Thauera</taxon>
    </lineage>
</organism>
<feature type="compositionally biased region" description="Pro residues" evidence="1">
    <location>
        <begin position="344"/>
        <end position="357"/>
    </location>
</feature>
<accession>A0A2R4BJR0</accession>
<feature type="region of interest" description="Disordered" evidence="1">
    <location>
        <begin position="417"/>
        <end position="458"/>
    </location>
</feature>
<dbReference type="AlphaFoldDB" id="A0A2R4BJR0"/>
<dbReference type="OrthoDB" id="8526168at2"/>
<evidence type="ECO:0000313" key="3">
    <source>
        <dbReference type="Proteomes" id="UP000241885"/>
    </source>
</evidence>
<gene>
    <name evidence="2" type="ORF">Tharo_0618</name>
</gene>